<dbReference type="PANTHER" id="PTHR30590:SF2">
    <property type="entry name" value="INNER MEMBRANE PROTEIN"/>
    <property type="match status" value="1"/>
</dbReference>
<keyword evidence="2" id="KW-0472">Membrane</keyword>
<feature type="transmembrane region" description="Helical" evidence="2">
    <location>
        <begin position="125"/>
        <end position="145"/>
    </location>
</feature>
<dbReference type="InterPro" id="IPR007349">
    <property type="entry name" value="DUF418"/>
</dbReference>
<feature type="transmembrane region" description="Helical" evidence="2">
    <location>
        <begin position="185"/>
        <end position="206"/>
    </location>
</feature>
<dbReference type="AlphaFoldDB" id="A0A542DH95"/>
<dbReference type="EMBL" id="VFML01000001">
    <property type="protein sequence ID" value="TQJ02442.1"/>
    <property type="molecule type" value="Genomic_DNA"/>
</dbReference>
<comment type="caution">
    <text evidence="4">The sequence shown here is derived from an EMBL/GenBank/DDBJ whole genome shotgun (WGS) entry which is preliminary data.</text>
</comment>
<sequence length="387" mass="42181">MLRGFAVFGILVANIEAFVDPGFRYQERAAPGLDGVLGQLVAFLAESRFYVLFAFLFGYGLALQLNRPYPLGTRMARRLLLLFGIGAVHAVLLFSGDILMIYALAGTVLYLLRKLSARGAFRLGFALLALFAGLLLLAILTGVAADGTRPSSAAQAEEALRDYRSGFEAVVARRVDDLQVVMAEWWTLVPIVLGYFLFGLAAGKIGLPHRRTLRTRTLIRACALGFAVGVPPAALFAFAPDGSESWEQAKLGLGYFTAPALSIAYAAALILFGRTRTGNRVHALLAGVGRTALSNYLLQSLICAFLFTGYGAALAGQVGNTTALGIVLVIYLVQVMLSTWWLRRHAFGPAEWLLRSFTYLRRQPWLTTRPAPPRNRTDPGAAHEWNR</sequence>
<evidence type="ECO:0000313" key="5">
    <source>
        <dbReference type="Proteomes" id="UP000320876"/>
    </source>
</evidence>
<keyword evidence="5" id="KW-1185">Reference proteome</keyword>
<dbReference type="RefSeq" id="WP_246076699.1">
    <property type="nucleotide sequence ID" value="NZ_VFML01000001.1"/>
</dbReference>
<keyword evidence="2" id="KW-0812">Transmembrane</keyword>
<dbReference type="InterPro" id="IPR052529">
    <property type="entry name" value="Bact_Transport_Assoc"/>
</dbReference>
<evidence type="ECO:0000256" key="2">
    <source>
        <dbReference type="SAM" id="Phobius"/>
    </source>
</evidence>
<feature type="transmembrane region" description="Helical" evidence="2">
    <location>
        <begin position="251"/>
        <end position="272"/>
    </location>
</feature>
<feature type="region of interest" description="Disordered" evidence="1">
    <location>
        <begin position="368"/>
        <end position="387"/>
    </location>
</feature>
<evidence type="ECO:0000313" key="4">
    <source>
        <dbReference type="EMBL" id="TQJ02442.1"/>
    </source>
</evidence>
<evidence type="ECO:0000259" key="3">
    <source>
        <dbReference type="Pfam" id="PF04235"/>
    </source>
</evidence>
<feature type="transmembrane region" description="Helical" evidence="2">
    <location>
        <begin position="293"/>
        <end position="316"/>
    </location>
</feature>
<evidence type="ECO:0000256" key="1">
    <source>
        <dbReference type="SAM" id="MobiDB-lite"/>
    </source>
</evidence>
<feature type="transmembrane region" description="Helical" evidence="2">
    <location>
        <begin position="322"/>
        <end position="342"/>
    </location>
</feature>
<feature type="transmembrane region" description="Helical" evidence="2">
    <location>
        <begin position="41"/>
        <end position="63"/>
    </location>
</feature>
<name>A0A542DH95_AMYCI</name>
<organism evidence="4 5">
    <name type="scientific">Amycolatopsis cihanbeyliensis</name>
    <dbReference type="NCBI Taxonomy" id="1128664"/>
    <lineage>
        <taxon>Bacteria</taxon>
        <taxon>Bacillati</taxon>
        <taxon>Actinomycetota</taxon>
        <taxon>Actinomycetes</taxon>
        <taxon>Pseudonocardiales</taxon>
        <taxon>Pseudonocardiaceae</taxon>
        <taxon>Amycolatopsis</taxon>
    </lineage>
</organism>
<dbReference type="Proteomes" id="UP000320876">
    <property type="component" value="Unassembled WGS sequence"/>
</dbReference>
<dbReference type="PANTHER" id="PTHR30590">
    <property type="entry name" value="INNER MEMBRANE PROTEIN"/>
    <property type="match status" value="1"/>
</dbReference>
<reference evidence="4 5" key="1">
    <citation type="submission" date="2019-06" db="EMBL/GenBank/DDBJ databases">
        <title>Sequencing the genomes of 1000 actinobacteria strains.</title>
        <authorList>
            <person name="Klenk H.-P."/>
        </authorList>
    </citation>
    <scope>NUCLEOTIDE SEQUENCE [LARGE SCALE GENOMIC DNA]</scope>
    <source>
        <strain evidence="4 5">DSM 45679</strain>
    </source>
</reference>
<dbReference type="Pfam" id="PF04235">
    <property type="entry name" value="DUF418"/>
    <property type="match status" value="1"/>
</dbReference>
<protein>
    <recommendedName>
        <fullName evidence="3">DUF418 domain-containing protein</fullName>
    </recommendedName>
</protein>
<feature type="transmembrane region" description="Helical" evidence="2">
    <location>
        <begin position="218"/>
        <end position="239"/>
    </location>
</feature>
<proteinExistence type="predicted"/>
<keyword evidence="2" id="KW-1133">Transmembrane helix</keyword>
<gene>
    <name evidence="4" type="ORF">FB471_2171</name>
</gene>
<feature type="transmembrane region" description="Helical" evidence="2">
    <location>
        <begin position="75"/>
        <end position="92"/>
    </location>
</feature>
<accession>A0A542DH95</accession>
<feature type="domain" description="DUF418" evidence="3">
    <location>
        <begin position="203"/>
        <end position="360"/>
    </location>
</feature>